<comment type="subunit">
    <text evidence="9">Part of the signal recognition particle protein translocation system, which is composed of SRP and FtsY.</text>
</comment>
<evidence type="ECO:0000259" key="12">
    <source>
        <dbReference type="SMART" id="SM00963"/>
    </source>
</evidence>
<dbReference type="Proteomes" id="UP000255423">
    <property type="component" value="Unassembled WGS sequence"/>
</dbReference>
<accession>A0A380S6E2</accession>
<evidence type="ECO:0000256" key="2">
    <source>
        <dbReference type="ARBA" id="ARBA00022490"/>
    </source>
</evidence>
<dbReference type="PANTHER" id="PTHR43134">
    <property type="entry name" value="SIGNAL RECOGNITION PARTICLE RECEPTOR SUBUNIT ALPHA"/>
    <property type="match status" value="1"/>
</dbReference>
<dbReference type="AlphaFoldDB" id="A0A380S6E2"/>
<dbReference type="NCBIfam" id="TIGR00064">
    <property type="entry name" value="ftsY"/>
    <property type="match status" value="1"/>
</dbReference>
<dbReference type="InterPro" id="IPR042101">
    <property type="entry name" value="SRP54_N_sf"/>
</dbReference>
<sequence>MGLFSAIKSGLAKTRDALLGELKGIVGAGKITDETLEELEEHLIKADVGVEAAFLLTDALRENALGKSLTTEQVLDIMRNEAERLLKDPPPFELNGKPHVVLVIGVNGAGKTTTIGKLAARLKNEGKKVMIAACDTFRAAAIDQLETWAERSGAEFVKHQEGSDPAAVAYDACSAAVARGCDVVLIDTAGRLHNKDYLMEELKKIVRVIKKVSPDMPHDMWLVIDGNTGQNTINQTKIFNQSFPLTGLVVTKLDGTARGGSVLSIASSLQIPIRWVGMGERIDQLVEFNKRDYVDGLFENALENRE</sequence>
<evidence type="ECO:0000256" key="5">
    <source>
        <dbReference type="ARBA" id="ARBA00023134"/>
    </source>
</evidence>
<evidence type="ECO:0000259" key="11">
    <source>
        <dbReference type="SMART" id="SM00962"/>
    </source>
</evidence>
<feature type="binding site" evidence="9">
    <location>
        <begin position="105"/>
        <end position="112"/>
    </location>
    <ligand>
        <name>GTP</name>
        <dbReference type="ChEBI" id="CHEBI:37565"/>
    </ligand>
</feature>
<dbReference type="RefSeq" id="WP_109573131.1">
    <property type="nucleotide sequence ID" value="NZ_UHJL01000003.1"/>
</dbReference>
<dbReference type="SMART" id="SM00963">
    <property type="entry name" value="SRP54_N"/>
    <property type="match status" value="1"/>
</dbReference>
<dbReference type="HAMAP" id="MF_00920">
    <property type="entry name" value="FtsY"/>
    <property type="match status" value="1"/>
</dbReference>
<gene>
    <name evidence="9" type="primary">ftsY</name>
    <name evidence="13" type="ORF">SAMN05661053_2128</name>
</gene>
<organism evidence="13 14">
    <name type="scientific">Fibrobacter succinogenes</name>
    <name type="common">Bacteroides succinogenes</name>
    <dbReference type="NCBI Taxonomy" id="833"/>
    <lineage>
        <taxon>Bacteria</taxon>
        <taxon>Pseudomonadati</taxon>
        <taxon>Fibrobacterota</taxon>
        <taxon>Fibrobacteria</taxon>
        <taxon>Fibrobacterales</taxon>
        <taxon>Fibrobacteraceae</taxon>
        <taxon>Fibrobacter</taxon>
    </lineage>
</organism>
<dbReference type="EC" id="3.6.5.4" evidence="9"/>
<dbReference type="Gene3D" id="3.40.50.300">
    <property type="entry name" value="P-loop containing nucleotide triphosphate hydrolases"/>
    <property type="match status" value="1"/>
</dbReference>
<evidence type="ECO:0000313" key="14">
    <source>
        <dbReference type="Proteomes" id="UP000255423"/>
    </source>
</evidence>
<evidence type="ECO:0000256" key="4">
    <source>
        <dbReference type="ARBA" id="ARBA00022801"/>
    </source>
</evidence>
<evidence type="ECO:0000256" key="8">
    <source>
        <dbReference type="ARBA" id="ARBA00048027"/>
    </source>
</evidence>
<feature type="binding site" evidence="9">
    <location>
        <begin position="187"/>
        <end position="191"/>
    </location>
    <ligand>
        <name>GTP</name>
        <dbReference type="ChEBI" id="CHEBI:37565"/>
    </ligand>
</feature>
<dbReference type="PANTHER" id="PTHR43134:SF1">
    <property type="entry name" value="SIGNAL RECOGNITION PARTICLE RECEPTOR SUBUNIT ALPHA"/>
    <property type="match status" value="1"/>
</dbReference>
<comment type="function">
    <text evidence="9">Involved in targeting and insertion of nascent membrane proteins into the cytoplasmic membrane. Acts as a receptor for the complex formed by the signal recognition particle (SRP) and the ribosome-nascent chain (RNC).</text>
</comment>
<dbReference type="SMART" id="SM00382">
    <property type="entry name" value="AAA"/>
    <property type="match status" value="1"/>
</dbReference>
<evidence type="ECO:0000256" key="1">
    <source>
        <dbReference type="ARBA" id="ARBA00022475"/>
    </source>
</evidence>
<dbReference type="InterPro" id="IPR004390">
    <property type="entry name" value="SR_rcpt_FtsY"/>
</dbReference>
<name>A0A380S6E2_FIBSU</name>
<comment type="similarity">
    <text evidence="9">Belongs to the GTP-binding SRP family. FtsY subfamily.</text>
</comment>
<dbReference type="GO" id="GO:0006614">
    <property type="term" value="P:SRP-dependent cotranslational protein targeting to membrane"/>
    <property type="evidence" value="ECO:0007669"/>
    <property type="project" value="InterPro"/>
</dbReference>
<dbReference type="InterPro" id="IPR000897">
    <property type="entry name" value="SRP54_GTPase_dom"/>
</dbReference>
<reference evidence="13 14" key="1">
    <citation type="submission" date="2017-08" db="EMBL/GenBank/DDBJ databases">
        <authorList>
            <person name="de Groot N.N."/>
        </authorList>
    </citation>
    <scope>NUCLEOTIDE SEQUENCE [LARGE SCALE GENOMIC DNA]</scope>
    <source>
        <strain evidence="13 14">HM2</strain>
    </source>
</reference>
<evidence type="ECO:0000256" key="3">
    <source>
        <dbReference type="ARBA" id="ARBA00022741"/>
    </source>
</evidence>
<dbReference type="InterPro" id="IPR013822">
    <property type="entry name" value="Signal_recog_particl_SRP54_hlx"/>
</dbReference>
<feature type="domain" description="AAA+ ATPase" evidence="10">
    <location>
        <begin position="97"/>
        <end position="277"/>
    </location>
</feature>
<dbReference type="SUPFAM" id="SSF47364">
    <property type="entry name" value="Domain of the SRP/SRP receptor G-proteins"/>
    <property type="match status" value="1"/>
</dbReference>
<feature type="domain" description="SRP54-type proteins GTP-binding" evidence="11">
    <location>
        <begin position="98"/>
        <end position="299"/>
    </location>
</feature>
<keyword evidence="3 9" id="KW-0547">Nucleotide-binding</keyword>
<protein>
    <recommendedName>
        <fullName evidence="9">Signal recognition particle receptor FtsY</fullName>
        <shortName evidence="9">SRP receptor</shortName>
        <ecNumber evidence="9">3.6.5.4</ecNumber>
    </recommendedName>
</protein>
<dbReference type="FunFam" id="3.40.50.300:FF:000053">
    <property type="entry name" value="Signal recognition particle receptor FtsY"/>
    <property type="match status" value="1"/>
</dbReference>
<keyword evidence="6 9" id="KW-0472">Membrane</keyword>
<dbReference type="InterPro" id="IPR036225">
    <property type="entry name" value="SRP/SRP_N"/>
</dbReference>
<proteinExistence type="inferred from homology"/>
<comment type="subcellular location">
    <subcellularLocation>
        <location evidence="9">Cell membrane</location>
        <topology evidence="9">Peripheral membrane protein</topology>
        <orientation evidence="9">Cytoplasmic side</orientation>
    </subcellularLocation>
    <subcellularLocation>
        <location evidence="9">Cytoplasm</location>
    </subcellularLocation>
</comment>
<comment type="catalytic activity">
    <reaction evidence="8 9">
        <text>GTP + H2O = GDP + phosphate + H(+)</text>
        <dbReference type="Rhea" id="RHEA:19669"/>
        <dbReference type="ChEBI" id="CHEBI:15377"/>
        <dbReference type="ChEBI" id="CHEBI:15378"/>
        <dbReference type="ChEBI" id="CHEBI:37565"/>
        <dbReference type="ChEBI" id="CHEBI:43474"/>
        <dbReference type="ChEBI" id="CHEBI:58189"/>
        <dbReference type="EC" id="3.6.5.4"/>
    </reaction>
</comment>
<evidence type="ECO:0000256" key="9">
    <source>
        <dbReference type="HAMAP-Rule" id="MF_00920"/>
    </source>
</evidence>
<feature type="domain" description="Signal recognition particle SRP54 helical bundle" evidence="12">
    <location>
        <begin position="7"/>
        <end position="86"/>
    </location>
</feature>
<keyword evidence="1 9" id="KW-1003">Cell membrane</keyword>
<dbReference type="Pfam" id="PF00448">
    <property type="entry name" value="SRP54"/>
    <property type="match status" value="1"/>
</dbReference>
<dbReference type="GO" id="GO:0005886">
    <property type="term" value="C:plasma membrane"/>
    <property type="evidence" value="ECO:0007669"/>
    <property type="project" value="UniProtKB-SubCell"/>
</dbReference>
<keyword evidence="7 9" id="KW-0675">Receptor</keyword>
<dbReference type="SMART" id="SM00962">
    <property type="entry name" value="SRP54"/>
    <property type="match status" value="1"/>
</dbReference>
<keyword evidence="4 9" id="KW-0378">Hydrolase</keyword>
<dbReference type="GO" id="GO:0005525">
    <property type="term" value="F:GTP binding"/>
    <property type="evidence" value="ECO:0007669"/>
    <property type="project" value="UniProtKB-UniRule"/>
</dbReference>
<dbReference type="InterPro" id="IPR027417">
    <property type="entry name" value="P-loop_NTPase"/>
</dbReference>
<evidence type="ECO:0000256" key="6">
    <source>
        <dbReference type="ARBA" id="ARBA00023136"/>
    </source>
</evidence>
<evidence type="ECO:0000259" key="10">
    <source>
        <dbReference type="SMART" id="SM00382"/>
    </source>
</evidence>
<keyword evidence="2 9" id="KW-0963">Cytoplasm</keyword>
<dbReference type="Pfam" id="PF02881">
    <property type="entry name" value="SRP54_N"/>
    <property type="match status" value="1"/>
</dbReference>
<feature type="binding site" evidence="9">
    <location>
        <begin position="251"/>
        <end position="254"/>
    </location>
    <ligand>
        <name>GTP</name>
        <dbReference type="ChEBI" id="CHEBI:37565"/>
    </ligand>
</feature>
<dbReference type="GO" id="GO:0005047">
    <property type="term" value="F:signal recognition particle binding"/>
    <property type="evidence" value="ECO:0007669"/>
    <property type="project" value="TreeGrafter"/>
</dbReference>
<dbReference type="EMBL" id="UHJL01000003">
    <property type="protein sequence ID" value="SUQ24715.1"/>
    <property type="molecule type" value="Genomic_DNA"/>
</dbReference>
<dbReference type="Gene3D" id="1.20.120.140">
    <property type="entry name" value="Signal recognition particle SRP54, nucleotide-binding domain"/>
    <property type="match status" value="1"/>
</dbReference>
<evidence type="ECO:0000256" key="7">
    <source>
        <dbReference type="ARBA" id="ARBA00023170"/>
    </source>
</evidence>
<evidence type="ECO:0000313" key="13">
    <source>
        <dbReference type="EMBL" id="SUQ24715.1"/>
    </source>
</evidence>
<dbReference type="CDD" id="cd17874">
    <property type="entry name" value="FtsY"/>
    <property type="match status" value="1"/>
</dbReference>
<dbReference type="InterPro" id="IPR003593">
    <property type="entry name" value="AAA+_ATPase"/>
</dbReference>
<dbReference type="GO" id="GO:0005737">
    <property type="term" value="C:cytoplasm"/>
    <property type="evidence" value="ECO:0007669"/>
    <property type="project" value="UniProtKB-SubCell"/>
</dbReference>
<dbReference type="GO" id="GO:0003924">
    <property type="term" value="F:GTPase activity"/>
    <property type="evidence" value="ECO:0007669"/>
    <property type="project" value="UniProtKB-UniRule"/>
</dbReference>
<keyword evidence="5 9" id="KW-0342">GTP-binding</keyword>
<dbReference type="SUPFAM" id="SSF52540">
    <property type="entry name" value="P-loop containing nucleoside triphosphate hydrolases"/>
    <property type="match status" value="1"/>
</dbReference>